<gene>
    <name evidence="2" type="ORF">PHMEG_00022925</name>
</gene>
<dbReference type="Proteomes" id="UP000198211">
    <property type="component" value="Unassembled WGS sequence"/>
</dbReference>
<dbReference type="InterPro" id="IPR027417">
    <property type="entry name" value="P-loop_NTPase"/>
</dbReference>
<reference evidence="3" key="1">
    <citation type="submission" date="2017-03" db="EMBL/GenBank/DDBJ databases">
        <title>Phytopthora megakarya and P. palmivora, two closely related causual agents of cacao black pod achieved similar genome size and gene model numbers by different mechanisms.</title>
        <authorList>
            <person name="Ali S."/>
            <person name="Shao J."/>
            <person name="Larry D.J."/>
            <person name="Kronmiller B."/>
            <person name="Shen D."/>
            <person name="Strem M.D."/>
            <person name="Melnick R.L."/>
            <person name="Guiltinan M.J."/>
            <person name="Tyler B.M."/>
            <person name="Meinhardt L.W."/>
            <person name="Bailey B.A."/>
        </authorList>
    </citation>
    <scope>NUCLEOTIDE SEQUENCE [LARGE SCALE GENOMIC DNA]</scope>
    <source>
        <strain evidence="3">zdho120</strain>
    </source>
</reference>
<keyword evidence="1" id="KW-1133">Transmembrane helix</keyword>
<dbReference type="Gene3D" id="3.40.50.300">
    <property type="entry name" value="P-loop containing nucleotide triphosphate hydrolases"/>
    <property type="match status" value="1"/>
</dbReference>
<dbReference type="OrthoDB" id="101269at2759"/>
<name>A0A225VJK0_9STRA</name>
<evidence type="ECO:0000313" key="3">
    <source>
        <dbReference type="Proteomes" id="UP000198211"/>
    </source>
</evidence>
<dbReference type="SUPFAM" id="SSF52540">
    <property type="entry name" value="P-loop containing nucleoside triphosphate hydrolases"/>
    <property type="match status" value="2"/>
</dbReference>
<dbReference type="EMBL" id="NBNE01004630">
    <property type="protein sequence ID" value="OWZ05058.1"/>
    <property type="molecule type" value="Genomic_DNA"/>
</dbReference>
<comment type="caution">
    <text evidence="2">The sequence shown here is derived from an EMBL/GenBank/DDBJ whole genome shotgun (WGS) entry which is preliminary data.</text>
</comment>
<keyword evidence="1" id="KW-0812">Transmembrane</keyword>
<organism evidence="2 3">
    <name type="scientific">Phytophthora megakarya</name>
    <dbReference type="NCBI Taxonomy" id="4795"/>
    <lineage>
        <taxon>Eukaryota</taxon>
        <taxon>Sar</taxon>
        <taxon>Stramenopiles</taxon>
        <taxon>Oomycota</taxon>
        <taxon>Peronosporomycetes</taxon>
        <taxon>Peronosporales</taxon>
        <taxon>Peronosporaceae</taxon>
        <taxon>Phytophthora</taxon>
    </lineage>
</organism>
<proteinExistence type="predicted"/>
<protein>
    <submittedName>
        <fullName evidence="2">Crinkler (CRN)</fullName>
    </submittedName>
</protein>
<keyword evidence="3" id="KW-1185">Reference proteome</keyword>
<feature type="transmembrane region" description="Helical" evidence="1">
    <location>
        <begin position="52"/>
        <end position="76"/>
    </location>
</feature>
<evidence type="ECO:0000256" key="1">
    <source>
        <dbReference type="SAM" id="Phobius"/>
    </source>
</evidence>
<keyword evidence="1" id="KW-0472">Membrane</keyword>
<accession>A0A225VJK0</accession>
<sequence length="501" mass="57655">MTQQSNSPIVRTPDLHEFWKGFGEFPPYYFVRMEECVFWKVIKPLLFGENRVVIIGSPGVGKSCFLMLIAFYLACIKKKKVLVLRRLKEKNAQNALVFLDGVGSYARLKNLSSHELHTIRQQVDTAIRQKDGDAIVLVDGFRQDDLHLSSWIEPFHCLATSCQFDAKHDDRAEIVVLPAWSETNLLQYAKSTNWVIDTGLRKIKNLIDTTWRKLVNEQYFYSGGSLREFCKEREVLKLRVAKDCRYVNNAQAFDFVYNYGGGQSKDQVDRLRRHYISDCTEEKHYYDSTYWKLYVDSGYVLSELGRIIDVDKQLEIYKYAKAVGAGFHGVAYEQLLHTAVRGAIANGTPIVLELKEGSKYEKIEIQVSNVICMGDNEALCYPCLSQLGHDTYWYPNYPFFPFIDAVTSCYAFPKGGNPKKIVAYIQVTIRSEKKFKDDRLRKLNEQMDQNELLKDMERVFVVVGPDSGVCERFTLRDAPDPETFLTMVSCFNPEQLESKAS</sequence>
<dbReference type="AlphaFoldDB" id="A0A225VJK0"/>
<evidence type="ECO:0000313" key="2">
    <source>
        <dbReference type="EMBL" id="OWZ05058.1"/>
    </source>
</evidence>